<dbReference type="InterPro" id="IPR035906">
    <property type="entry name" value="MetI-like_sf"/>
</dbReference>
<dbReference type="Gene3D" id="1.10.3720.10">
    <property type="entry name" value="MetI-like"/>
    <property type="match status" value="1"/>
</dbReference>
<keyword evidence="5 7" id="KW-1133">Transmembrane helix</keyword>
<evidence type="ECO:0000259" key="9">
    <source>
        <dbReference type="PROSITE" id="PS50928"/>
    </source>
</evidence>
<dbReference type="InterPro" id="IPR000515">
    <property type="entry name" value="MetI-like"/>
</dbReference>
<feature type="transmembrane region" description="Helical" evidence="7">
    <location>
        <begin position="308"/>
        <end position="328"/>
    </location>
</feature>
<feature type="transmembrane region" description="Helical" evidence="7">
    <location>
        <begin position="114"/>
        <end position="136"/>
    </location>
</feature>
<evidence type="ECO:0000256" key="6">
    <source>
        <dbReference type="ARBA" id="ARBA00023136"/>
    </source>
</evidence>
<feature type="transmembrane region" description="Helical" evidence="7">
    <location>
        <begin position="47"/>
        <end position="71"/>
    </location>
</feature>
<comment type="subcellular location">
    <subcellularLocation>
        <location evidence="1 7">Cell membrane</location>
        <topology evidence="1 7">Multi-pass membrane protein</topology>
    </subcellularLocation>
</comment>
<dbReference type="GO" id="GO:0005886">
    <property type="term" value="C:plasma membrane"/>
    <property type="evidence" value="ECO:0007669"/>
    <property type="project" value="UniProtKB-SubCell"/>
</dbReference>
<comment type="caution">
    <text evidence="10">The sequence shown here is derived from an EMBL/GenBank/DDBJ whole genome shotgun (WGS) entry which is preliminary data.</text>
</comment>
<keyword evidence="11" id="KW-1185">Reference proteome</keyword>
<evidence type="ECO:0000256" key="1">
    <source>
        <dbReference type="ARBA" id="ARBA00004651"/>
    </source>
</evidence>
<evidence type="ECO:0000256" key="8">
    <source>
        <dbReference type="SAM" id="MobiDB-lite"/>
    </source>
</evidence>
<dbReference type="OrthoDB" id="9804439at2"/>
<gene>
    <name evidence="10" type="ORF">Y717_01230</name>
</gene>
<dbReference type="STRING" id="1440053.GCA_000718095_01035"/>
<dbReference type="PROSITE" id="PS50928">
    <property type="entry name" value="ABC_TM1"/>
    <property type="match status" value="1"/>
</dbReference>
<dbReference type="InterPro" id="IPR051393">
    <property type="entry name" value="ABC_transporter_permease"/>
</dbReference>
<feature type="transmembrane region" description="Helical" evidence="7">
    <location>
        <begin position="200"/>
        <end position="221"/>
    </location>
</feature>
<evidence type="ECO:0000256" key="7">
    <source>
        <dbReference type="RuleBase" id="RU363032"/>
    </source>
</evidence>
<feature type="region of interest" description="Disordered" evidence="8">
    <location>
        <begin position="1"/>
        <end position="34"/>
    </location>
</feature>
<feature type="transmembrane region" description="Helical" evidence="7">
    <location>
        <begin position="242"/>
        <end position="264"/>
    </location>
</feature>
<keyword evidence="4 7" id="KW-0812">Transmembrane</keyword>
<dbReference type="Pfam" id="PF00528">
    <property type="entry name" value="BPD_transp_1"/>
    <property type="match status" value="1"/>
</dbReference>
<feature type="domain" description="ABC transmembrane type-1" evidence="9">
    <location>
        <begin position="111"/>
        <end position="329"/>
    </location>
</feature>
<evidence type="ECO:0000256" key="4">
    <source>
        <dbReference type="ARBA" id="ARBA00022692"/>
    </source>
</evidence>
<keyword evidence="3" id="KW-1003">Cell membrane</keyword>
<dbReference type="PANTHER" id="PTHR30193">
    <property type="entry name" value="ABC TRANSPORTER PERMEASE PROTEIN"/>
    <property type="match status" value="1"/>
</dbReference>
<dbReference type="SUPFAM" id="SSF161098">
    <property type="entry name" value="MetI-like"/>
    <property type="match status" value="1"/>
</dbReference>
<dbReference type="PANTHER" id="PTHR30193:SF37">
    <property type="entry name" value="INNER MEMBRANE ABC TRANSPORTER PERMEASE PROTEIN YCJO"/>
    <property type="match status" value="1"/>
</dbReference>
<protein>
    <submittedName>
        <fullName evidence="10">ABC transporter permease</fullName>
    </submittedName>
</protein>
<comment type="similarity">
    <text evidence="7">Belongs to the binding-protein-dependent transport system permease family.</text>
</comment>
<dbReference type="EMBL" id="AZSP01000243">
    <property type="protein sequence ID" value="PVE09251.1"/>
    <property type="molecule type" value="Genomic_DNA"/>
</dbReference>
<accession>A0A2T7T2G2</accession>
<keyword evidence="2 7" id="KW-0813">Transport</keyword>
<dbReference type="AlphaFoldDB" id="A0A2T7T2G2"/>
<evidence type="ECO:0000313" key="10">
    <source>
        <dbReference type="EMBL" id="PVE09251.1"/>
    </source>
</evidence>
<name>A0A2T7T2G2_9ACTN</name>
<evidence type="ECO:0000256" key="2">
    <source>
        <dbReference type="ARBA" id="ARBA00022448"/>
    </source>
</evidence>
<feature type="compositionally biased region" description="Low complexity" evidence="8">
    <location>
        <begin position="1"/>
        <end position="12"/>
    </location>
</feature>
<reference evidence="10 11" key="1">
    <citation type="submission" date="2013-12" db="EMBL/GenBank/DDBJ databases">
        <title>Annotated genome of Streptomyces scopuliridis.</title>
        <authorList>
            <person name="Olson J.B."/>
        </authorList>
    </citation>
    <scope>NUCLEOTIDE SEQUENCE [LARGE SCALE GENOMIC DNA]</scope>
    <source>
        <strain evidence="10 11">RB72</strain>
    </source>
</reference>
<dbReference type="RefSeq" id="WP_078490472.1">
    <property type="nucleotide sequence ID" value="NZ_AZSP01000243.1"/>
</dbReference>
<sequence>MTAGIGTATAAGAGKGAGSPSTAERGGGAPRRGPFGALREKRKQAAWGYLFVAPAIALFAVMGVYTIVYGFSLSFAQWNGFWPEWNWRGFRNYTDLLGGSPTYWPIVKKAAVNTLWVVIAVPLLTVLVAFPLALVLNQVKRFQGVLRSVYFVPYVTTGIAVYFAWNYILEPNGAVNLLLKTVGLGSLQQPQGWLGNPDTALATMIVVMVWSAVPVAMLLYLTGLQSLDSSLLEAAQIDGAGWLRSTTTVVWPLMKPITVVVLLLNVRDSLQGFQSFLIMTNGGPGDSTSVLGLETYRLAFLSELSPTLGLASALGWLLFLAALVVAFINQRVMRRMG</sequence>
<proteinExistence type="inferred from homology"/>
<evidence type="ECO:0000256" key="5">
    <source>
        <dbReference type="ARBA" id="ARBA00022989"/>
    </source>
</evidence>
<evidence type="ECO:0000256" key="3">
    <source>
        <dbReference type="ARBA" id="ARBA00022475"/>
    </source>
</evidence>
<dbReference type="GO" id="GO:0055085">
    <property type="term" value="P:transmembrane transport"/>
    <property type="evidence" value="ECO:0007669"/>
    <property type="project" value="InterPro"/>
</dbReference>
<feature type="transmembrane region" description="Helical" evidence="7">
    <location>
        <begin position="148"/>
        <end position="168"/>
    </location>
</feature>
<dbReference type="CDD" id="cd06261">
    <property type="entry name" value="TM_PBP2"/>
    <property type="match status" value="1"/>
</dbReference>
<evidence type="ECO:0000313" key="11">
    <source>
        <dbReference type="Proteomes" id="UP000245992"/>
    </source>
</evidence>
<organism evidence="10 11">
    <name type="scientific">Streptomyces scopuliridis RB72</name>
    <dbReference type="NCBI Taxonomy" id="1440053"/>
    <lineage>
        <taxon>Bacteria</taxon>
        <taxon>Bacillati</taxon>
        <taxon>Actinomycetota</taxon>
        <taxon>Actinomycetes</taxon>
        <taxon>Kitasatosporales</taxon>
        <taxon>Streptomycetaceae</taxon>
        <taxon>Streptomyces</taxon>
    </lineage>
</organism>
<keyword evidence="6 7" id="KW-0472">Membrane</keyword>
<dbReference type="Proteomes" id="UP000245992">
    <property type="component" value="Unassembled WGS sequence"/>
</dbReference>